<reference evidence="2 3" key="1">
    <citation type="submission" date="2019-04" db="EMBL/GenBank/DDBJ databases">
        <title>Comparative genomics and transcriptomics to analyze fruiting body development in filamentous ascomycetes.</title>
        <authorList>
            <consortium name="DOE Joint Genome Institute"/>
            <person name="Lutkenhaus R."/>
            <person name="Traeger S."/>
            <person name="Breuer J."/>
            <person name="Kuo A."/>
            <person name="Lipzen A."/>
            <person name="Pangilinan J."/>
            <person name="Dilworth D."/>
            <person name="Sandor L."/>
            <person name="Poggeler S."/>
            <person name="Barry K."/>
            <person name="Grigoriev I.V."/>
            <person name="Nowrousian M."/>
        </authorList>
    </citation>
    <scope>NUCLEOTIDE SEQUENCE [LARGE SCALE GENOMIC DNA]</scope>
    <source>
        <strain evidence="2 3">CBS 389.68</strain>
    </source>
</reference>
<proteinExistence type="predicted"/>
<dbReference type="Proteomes" id="UP000298138">
    <property type="component" value="Unassembled WGS sequence"/>
</dbReference>
<feature type="region of interest" description="Disordered" evidence="1">
    <location>
        <begin position="456"/>
        <end position="495"/>
    </location>
</feature>
<feature type="region of interest" description="Disordered" evidence="1">
    <location>
        <begin position="240"/>
        <end position="271"/>
    </location>
</feature>
<dbReference type="OrthoDB" id="2684236at2759"/>
<evidence type="ECO:0000313" key="2">
    <source>
        <dbReference type="EMBL" id="TGZ80556.1"/>
    </source>
</evidence>
<feature type="region of interest" description="Disordered" evidence="1">
    <location>
        <begin position="41"/>
        <end position="74"/>
    </location>
</feature>
<gene>
    <name evidence="2" type="ORF">EX30DRAFT_372186</name>
</gene>
<dbReference type="STRING" id="341454.A0A4S2MVL5"/>
<accession>A0A4S2MVL5</accession>
<feature type="compositionally biased region" description="Low complexity" evidence="1">
    <location>
        <begin position="456"/>
        <end position="478"/>
    </location>
</feature>
<dbReference type="EMBL" id="ML220124">
    <property type="protein sequence ID" value="TGZ80556.1"/>
    <property type="molecule type" value="Genomic_DNA"/>
</dbReference>
<keyword evidence="3" id="KW-1185">Reference proteome</keyword>
<dbReference type="InParanoid" id="A0A4S2MVL5"/>
<evidence type="ECO:0000256" key="1">
    <source>
        <dbReference type="SAM" id="MobiDB-lite"/>
    </source>
</evidence>
<protein>
    <submittedName>
        <fullName evidence="2">Uncharacterized protein</fullName>
    </submittedName>
</protein>
<organism evidence="2 3">
    <name type="scientific">Ascodesmis nigricans</name>
    <dbReference type="NCBI Taxonomy" id="341454"/>
    <lineage>
        <taxon>Eukaryota</taxon>
        <taxon>Fungi</taxon>
        <taxon>Dikarya</taxon>
        <taxon>Ascomycota</taxon>
        <taxon>Pezizomycotina</taxon>
        <taxon>Pezizomycetes</taxon>
        <taxon>Pezizales</taxon>
        <taxon>Ascodesmidaceae</taxon>
        <taxon>Ascodesmis</taxon>
    </lineage>
</organism>
<evidence type="ECO:0000313" key="3">
    <source>
        <dbReference type="Proteomes" id="UP000298138"/>
    </source>
</evidence>
<sequence>MAPIPIFITRDKAKTALPEFEILTPNLSGYAHGTTTITTCTSDFSPRHHDDDDDDDEKSPSLNPSPFVSCEHSDGGGSHFSLRALLRSSSSSSSSSLSSHHHRHDASEHWEMFLPTNSLDAEPMIPSPRVFEKEREEGVPIGPPFLPSVTHCAVHLELLEVFWQLRYRVTVVEAAGLDVVFGYKGRGARWWREKKRLGVGREWRERERERLWEAFVECAVERFEEWWEKMERVLVEMVGKKEEGNGDGDKSSSSEDGGTSGEGDEESDWEFPEHALPPLDVLLVWYSYMLIPKTYFDNADAPKTHLLWNRMFPWDLIHTAIDPNTWTYTPPPCTQTFYTTLTTQPFHLLSHLLSTPTTHPTRMTTCPSCLTPTTLPTTDPIDFTGWVELTSFYCRDCKSTFSRSQLIKHSPLATDLTKSVLSQIPFWDEIHRHLWIRSPALSGKAYWGDIYLSSKAPSSSSSSSASTTSLSSSSLSISSRHEPPHPHPLPPPPSGTLERALARLSAFITTRGNIPTTTLPADVALTWRTISLSPPLLSHCHPELNGRKLHHLASCSQIGVDRKKAVMNARRYGPAEWVRCLCWACEAGRMQKEVVRMRGGGGKGVRGVVGWFERMEEGRRRGGGGWERDVRGER</sequence>
<feature type="compositionally biased region" description="Basic and acidic residues" evidence="1">
    <location>
        <begin position="240"/>
        <end position="253"/>
    </location>
</feature>
<name>A0A4S2MVL5_9PEZI</name>
<dbReference type="AlphaFoldDB" id="A0A4S2MVL5"/>